<dbReference type="AlphaFoldDB" id="A0A0L6VFU4"/>
<name>A0A0L6VFU4_9BASI</name>
<feature type="transmembrane region" description="Helical" evidence="1">
    <location>
        <begin position="500"/>
        <end position="520"/>
    </location>
</feature>
<feature type="transmembrane region" description="Helical" evidence="1">
    <location>
        <begin position="469"/>
        <end position="493"/>
    </location>
</feature>
<comment type="caution">
    <text evidence="2">The sequence shown here is derived from an EMBL/GenBank/DDBJ whole genome shotgun (WGS) entry which is preliminary data.</text>
</comment>
<organism evidence="2 3">
    <name type="scientific">Puccinia sorghi</name>
    <dbReference type="NCBI Taxonomy" id="27349"/>
    <lineage>
        <taxon>Eukaryota</taxon>
        <taxon>Fungi</taxon>
        <taxon>Dikarya</taxon>
        <taxon>Basidiomycota</taxon>
        <taxon>Pucciniomycotina</taxon>
        <taxon>Pucciniomycetes</taxon>
        <taxon>Pucciniales</taxon>
        <taxon>Pucciniaceae</taxon>
        <taxon>Puccinia</taxon>
    </lineage>
</organism>
<feature type="transmembrane region" description="Helical" evidence="1">
    <location>
        <begin position="622"/>
        <end position="640"/>
    </location>
</feature>
<evidence type="ECO:0000256" key="1">
    <source>
        <dbReference type="SAM" id="Phobius"/>
    </source>
</evidence>
<keyword evidence="3" id="KW-1185">Reference proteome</keyword>
<feature type="transmembrane region" description="Helical" evidence="1">
    <location>
        <begin position="526"/>
        <end position="549"/>
    </location>
</feature>
<evidence type="ECO:0000313" key="3">
    <source>
        <dbReference type="Proteomes" id="UP000037035"/>
    </source>
</evidence>
<reference evidence="2 3" key="1">
    <citation type="submission" date="2015-08" db="EMBL/GenBank/DDBJ databases">
        <title>Next Generation Sequencing and Analysis of the Genome of Puccinia sorghi L Schw, the Causal Agent of Maize Common Rust.</title>
        <authorList>
            <person name="Rochi L."/>
            <person name="Burguener G."/>
            <person name="Darino M."/>
            <person name="Turjanski A."/>
            <person name="Kreff E."/>
            <person name="Dieguez M.J."/>
            <person name="Sacco F."/>
        </authorList>
    </citation>
    <scope>NUCLEOTIDE SEQUENCE [LARGE SCALE GENOMIC DNA]</scope>
    <source>
        <strain evidence="2 3">RO10H11247</strain>
    </source>
</reference>
<dbReference type="Proteomes" id="UP000037035">
    <property type="component" value="Unassembled WGS sequence"/>
</dbReference>
<sequence>MDSWCRAGVYIRVPNAPAGHDRSRWLNLGRPDLVTQLPGISSHVEVTRHPVRTAVTLPPGRGLGEGDTSERLLTQLSVLVPNMNSLSDEGAISHEPQKAIFARFLRNTRCGYGKLTDIIIWRRNEGGYPLGDLPPPAGHTLWLITFFSQKETNSIFSSTTISSAIEYIFVPLTFEKNELPTSYLQNGNPPCPNNPAALHPSSPPQCTEAKRSITLVDWETVIPSCESPEPWWCFQVAFLLPMCGLRTVGREVNRVVFAASWFDLSASMTGRTRCLSSLRWMLHRSLRWGIMHPKLLDVSFPILSRRQRLNPSYPRRLYQLLRTSSPDQSGVVLSRCLVSKTRWRQFDCAWGNFCPPSSRFCPRPMKLFLERFYDGQRTIAIMHTVTWSPIGGIPDIVPGSNRVRLLEASPMNCICLSWRNANPCHDVSTRHHSYRTFHPDSPQLGMICHYAPSQVCQFAVTYRSQTIKILGLLSCFASSFTSLVPTIPIAITVKYRPCDTFWMASGTGAFFSAAGFAPSPDVDQDHNLGCCLFGVTIMPILLFAALVLIHETQLPQNSARDPSENCCLDEISLACHHPATLTIFSRSFFHVPLGPSSSPLGRCRTACFTSFSSNKELGSTSVLRSILGLFLLAAGLAPAIEVITL</sequence>
<accession>A0A0L6VFU4</accession>
<protein>
    <submittedName>
        <fullName evidence="2">Uncharacterized protein</fullName>
    </submittedName>
</protein>
<proteinExistence type="predicted"/>
<gene>
    <name evidence="2" type="ORF">VP01_1824g2</name>
</gene>
<keyword evidence="1" id="KW-0812">Transmembrane</keyword>
<keyword evidence="1" id="KW-0472">Membrane</keyword>
<evidence type="ECO:0000313" key="2">
    <source>
        <dbReference type="EMBL" id="KNZ58970.1"/>
    </source>
</evidence>
<dbReference type="VEuPathDB" id="FungiDB:VP01_1824g2"/>
<dbReference type="EMBL" id="LAVV01006642">
    <property type="protein sequence ID" value="KNZ58970.1"/>
    <property type="molecule type" value="Genomic_DNA"/>
</dbReference>
<keyword evidence="1" id="KW-1133">Transmembrane helix</keyword>